<dbReference type="InterPro" id="IPR027417">
    <property type="entry name" value="P-loop_NTPase"/>
</dbReference>
<dbReference type="Gene3D" id="3.40.50.300">
    <property type="entry name" value="P-loop containing nucleotide triphosphate hydrolases"/>
    <property type="match status" value="1"/>
</dbReference>
<evidence type="ECO:0000256" key="2">
    <source>
        <dbReference type="ARBA" id="ARBA00022840"/>
    </source>
</evidence>
<comment type="catalytic activity">
    <reaction evidence="3">
        <text>3'-dephospho-CoA + ATP = ADP + CoA + H(+)</text>
        <dbReference type="Rhea" id="RHEA:18245"/>
        <dbReference type="ChEBI" id="CHEBI:15378"/>
        <dbReference type="ChEBI" id="CHEBI:30616"/>
        <dbReference type="ChEBI" id="CHEBI:57287"/>
        <dbReference type="ChEBI" id="CHEBI:57328"/>
        <dbReference type="ChEBI" id="CHEBI:456216"/>
        <dbReference type="EC" id="2.7.1.24"/>
    </reaction>
</comment>
<evidence type="ECO:0000256" key="4">
    <source>
        <dbReference type="NCBIfam" id="TIGR00152"/>
    </source>
</evidence>
<keyword evidence="3" id="KW-0963">Cytoplasm</keyword>
<gene>
    <name evidence="3" type="primary">coaE</name>
    <name evidence="5" type="ORF">SAMN05216544_1006</name>
</gene>
<dbReference type="PANTHER" id="PTHR10695">
    <property type="entry name" value="DEPHOSPHO-COA KINASE-RELATED"/>
    <property type="match status" value="1"/>
</dbReference>
<dbReference type="InterPro" id="IPR001977">
    <property type="entry name" value="Depp_CoAkinase"/>
</dbReference>
<dbReference type="UniPathway" id="UPA00241">
    <property type="reaction ID" value="UER00356"/>
</dbReference>
<feature type="binding site" evidence="3">
    <location>
        <begin position="11"/>
        <end position="16"/>
    </location>
    <ligand>
        <name>ATP</name>
        <dbReference type="ChEBI" id="CHEBI:30616"/>
    </ligand>
</feature>
<reference evidence="6" key="1">
    <citation type="submission" date="2016-10" db="EMBL/GenBank/DDBJ databases">
        <authorList>
            <person name="Varghese N."/>
            <person name="Submissions S."/>
        </authorList>
    </citation>
    <scope>NUCLEOTIDE SEQUENCE [LARGE SCALE GENOMIC DNA]</scope>
    <source>
        <strain evidence="6">M83</strain>
    </source>
</reference>
<keyword evidence="3" id="KW-0173">Coenzyme A biosynthesis</keyword>
<dbReference type="CDD" id="cd02022">
    <property type="entry name" value="DPCK"/>
    <property type="match status" value="1"/>
</dbReference>
<dbReference type="Proteomes" id="UP000187651">
    <property type="component" value="Unassembled WGS sequence"/>
</dbReference>
<comment type="pathway">
    <text evidence="3">Cofactor biosynthesis; coenzyme A biosynthesis; CoA from (R)-pantothenate: step 5/5.</text>
</comment>
<name>A0A1G9VM20_9FIRM</name>
<dbReference type="EMBL" id="FNHZ01000002">
    <property type="protein sequence ID" value="SDM73156.1"/>
    <property type="molecule type" value="Genomic_DNA"/>
</dbReference>
<keyword evidence="1 3" id="KW-0547">Nucleotide-binding</keyword>
<keyword evidence="3" id="KW-0808">Transferase</keyword>
<evidence type="ECO:0000313" key="5">
    <source>
        <dbReference type="EMBL" id="SDM73156.1"/>
    </source>
</evidence>
<protein>
    <recommendedName>
        <fullName evidence="3 4">Dephospho-CoA kinase</fullName>
        <ecNumber evidence="3 4">2.7.1.24</ecNumber>
    </recommendedName>
    <alternativeName>
        <fullName evidence="3">Dephosphocoenzyme A kinase</fullName>
    </alternativeName>
</protein>
<organism evidence="5 6">
    <name type="scientific">Lachnospira pectinoschiza</name>
    <dbReference type="NCBI Taxonomy" id="28052"/>
    <lineage>
        <taxon>Bacteria</taxon>
        <taxon>Bacillati</taxon>
        <taxon>Bacillota</taxon>
        <taxon>Clostridia</taxon>
        <taxon>Lachnospirales</taxon>
        <taxon>Lachnospiraceae</taxon>
        <taxon>Lachnospira</taxon>
    </lineage>
</organism>
<dbReference type="PANTHER" id="PTHR10695:SF46">
    <property type="entry name" value="BIFUNCTIONAL COENZYME A SYNTHASE-RELATED"/>
    <property type="match status" value="1"/>
</dbReference>
<keyword evidence="6" id="KW-1185">Reference proteome</keyword>
<accession>A0A1G9VM20</accession>
<keyword evidence="3 5" id="KW-0418">Kinase</keyword>
<proteinExistence type="inferred from homology"/>
<dbReference type="OrthoDB" id="9812943at2"/>
<evidence type="ECO:0000313" key="6">
    <source>
        <dbReference type="Proteomes" id="UP000187651"/>
    </source>
</evidence>
<dbReference type="Pfam" id="PF01121">
    <property type="entry name" value="CoaE"/>
    <property type="match status" value="1"/>
</dbReference>
<evidence type="ECO:0000256" key="3">
    <source>
        <dbReference type="HAMAP-Rule" id="MF_00376"/>
    </source>
</evidence>
<dbReference type="RefSeq" id="WP_083330273.1">
    <property type="nucleotide sequence ID" value="NZ_FNHZ01000002.1"/>
</dbReference>
<dbReference type="HAMAP" id="MF_00376">
    <property type="entry name" value="Dephospho_CoA_kinase"/>
    <property type="match status" value="1"/>
</dbReference>
<comment type="function">
    <text evidence="3">Catalyzes the phosphorylation of the 3'-hydroxyl group of dephosphocoenzyme A to form coenzyme A.</text>
</comment>
<dbReference type="EC" id="2.7.1.24" evidence="3 4"/>
<comment type="similarity">
    <text evidence="3">Belongs to the CoaE family.</text>
</comment>
<dbReference type="PROSITE" id="PS51219">
    <property type="entry name" value="DPCK"/>
    <property type="match status" value="1"/>
</dbReference>
<evidence type="ECO:0000256" key="1">
    <source>
        <dbReference type="ARBA" id="ARBA00022741"/>
    </source>
</evidence>
<dbReference type="GO" id="GO:0005737">
    <property type="term" value="C:cytoplasm"/>
    <property type="evidence" value="ECO:0007669"/>
    <property type="project" value="UniProtKB-SubCell"/>
</dbReference>
<dbReference type="SUPFAM" id="SSF52540">
    <property type="entry name" value="P-loop containing nucleoside triphosphate hydrolases"/>
    <property type="match status" value="1"/>
</dbReference>
<dbReference type="NCBIfam" id="TIGR00152">
    <property type="entry name" value="dephospho-CoA kinase"/>
    <property type="match status" value="1"/>
</dbReference>
<dbReference type="AlphaFoldDB" id="A0A1G9VM20"/>
<comment type="subcellular location">
    <subcellularLocation>
        <location evidence="3">Cytoplasm</location>
    </subcellularLocation>
</comment>
<dbReference type="GO" id="GO:0005524">
    <property type="term" value="F:ATP binding"/>
    <property type="evidence" value="ECO:0007669"/>
    <property type="project" value="UniProtKB-UniRule"/>
</dbReference>
<dbReference type="GO" id="GO:0004140">
    <property type="term" value="F:dephospho-CoA kinase activity"/>
    <property type="evidence" value="ECO:0007669"/>
    <property type="project" value="UniProtKB-UniRule"/>
</dbReference>
<dbReference type="GO" id="GO:0015937">
    <property type="term" value="P:coenzyme A biosynthetic process"/>
    <property type="evidence" value="ECO:0007669"/>
    <property type="project" value="UniProtKB-UniRule"/>
</dbReference>
<sequence length="197" mass="22588">MKTIGITGGVGAGKSLVLSLLKEMTNCEIIMADDVAKSMYFKGNKAFEELIEFFGEEILNETKDAIDTSKLSKIIYNNPNKRILVNSIVHPLTKQEIIKKITEHKIKEDVDFCFVEAALLLEDHYDVFCDETWYIFASKKTRRQRLRESRGYSDEKINKIFEAQLSEEDFKNRTDHTIDNDASIENIKGKLASLLNL</sequence>
<keyword evidence="2 3" id="KW-0067">ATP-binding</keyword>